<gene>
    <name evidence="6 9" type="primary">map</name>
    <name evidence="9" type="ORF">IAD41_02610</name>
</gene>
<feature type="binding site" evidence="6">
    <location>
        <position position="106"/>
    </location>
    <ligand>
        <name>a divalent metal cation</name>
        <dbReference type="ChEBI" id="CHEBI:60240"/>
        <label>1</label>
    </ligand>
</feature>
<evidence type="ECO:0000256" key="3">
    <source>
        <dbReference type="ARBA" id="ARBA00022670"/>
    </source>
</evidence>
<feature type="binding site" evidence="6">
    <location>
        <position position="232"/>
    </location>
    <ligand>
        <name>a divalent metal cation</name>
        <dbReference type="ChEBI" id="CHEBI:60240"/>
        <label>2</label>
        <note>catalytic</note>
    </ligand>
</feature>
<dbReference type="EC" id="3.4.11.18" evidence="6 7"/>
<dbReference type="Gene3D" id="3.90.230.10">
    <property type="entry name" value="Creatinase/methionine aminopeptidase superfamily"/>
    <property type="match status" value="1"/>
</dbReference>
<evidence type="ECO:0000259" key="8">
    <source>
        <dbReference type="Pfam" id="PF00557"/>
    </source>
</evidence>
<name>A0A9D1FV35_9BACT</name>
<dbReference type="NCBIfam" id="TIGR00500">
    <property type="entry name" value="met_pdase_I"/>
    <property type="match status" value="1"/>
</dbReference>
<dbReference type="HAMAP" id="MF_01974">
    <property type="entry name" value="MetAP_1"/>
    <property type="match status" value="1"/>
</dbReference>
<reference evidence="9" key="1">
    <citation type="submission" date="2020-10" db="EMBL/GenBank/DDBJ databases">
        <authorList>
            <person name="Gilroy R."/>
        </authorList>
    </citation>
    <scope>NUCLEOTIDE SEQUENCE</scope>
    <source>
        <strain evidence="9">CHK152-2994</strain>
    </source>
</reference>
<evidence type="ECO:0000256" key="5">
    <source>
        <dbReference type="ARBA" id="ARBA00022801"/>
    </source>
</evidence>
<feature type="binding site" evidence="6">
    <location>
        <position position="232"/>
    </location>
    <ligand>
        <name>a divalent metal cation</name>
        <dbReference type="ChEBI" id="CHEBI:60240"/>
        <label>1</label>
    </ligand>
</feature>
<dbReference type="GO" id="GO:0046872">
    <property type="term" value="F:metal ion binding"/>
    <property type="evidence" value="ECO:0007669"/>
    <property type="project" value="UniProtKB-UniRule"/>
</dbReference>
<keyword evidence="2 6" id="KW-0031">Aminopeptidase</keyword>
<comment type="similarity">
    <text evidence="6">Belongs to the peptidase M24A family. Methionine aminopeptidase type 1 subfamily.</text>
</comment>
<dbReference type="PANTHER" id="PTHR43330">
    <property type="entry name" value="METHIONINE AMINOPEPTIDASE"/>
    <property type="match status" value="1"/>
</dbReference>
<feature type="binding site" evidence="6">
    <location>
        <position position="95"/>
    </location>
    <ligand>
        <name>a divalent metal cation</name>
        <dbReference type="ChEBI" id="CHEBI:60240"/>
        <label>1</label>
    </ligand>
</feature>
<dbReference type="GO" id="GO:0004239">
    <property type="term" value="F:initiator methionyl aminopeptidase activity"/>
    <property type="evidence" value="ECO:0007669"/>
    <property type="project" value="UniProtKB-UniRule"/>
</dbReference>
<evidence type="ECO:0000256" key="7">
    <source>
        <dbReference type="RuleBase" id="RU003653"/>
    </source>
</evidence>
<dbReference type="InterPro" id="IPR036005">
    <property type="entry name" value="Creatinase/aminopeptidase-like"/>
</dbReference>
<protein>
    <recommendedName>
        <fullName evidence="6 7">Methionine aminopeptidase</fullName>
        <shortName evidence="6">MAP</shortName>
        <shortName evidence="6">MetAP</shortName>
        <ecNumber evidence="6 7">3.4.11.18</ecNumber>
    </recommendedName>
    <alternativeName>
        <fullName evidence="6">Peptidase M</fullName>
    </alternativeName>
</protein>
<evidence type="ECO:0000313" key="10">
    <source>
        <dbReference type="Proteomes" id="UP000824139"/>
    </source>
</evidence>
<dbReference type="SUPFAM" id="SSF55920">
    <property type="entry name" value="Creatinase/aminopeptidase"/>
    <property type="match status" value="1"/>
</dbReference>
<dbReference type="InterPro" id="IPR001714">
    <property type="entry name" value="Pept_M24_MAP"/>
</dbReference>
<comment type="caution">
    <text evidence="9">The sequence shown here is derived from an EMBL/GenBank/DDBJ whole genome shotgun (WGS) entry which is preliminary data.</text>
</comment>
<comment type="cofactor">
    <cofactor evidence="6">
        <name>Co(2+)</name>
        <dbReference type="ChEBI" id="CHEBI:48828"/>
    </cofactor>
    <cofactor evidence="6">
        <name>Zn(2+)</name>
        <dbReference type="ChEBI" id="CHEBI:29105"/>
    </cofactor>
    <cofactor evidence="6">
        <name>Mn(2+)</name>
        <dbReference type="ChEBI" id="CHEBI:29035"/>
    </cofactor>
    <cofactor evidence="6">
        <name>Fe(2+)</name>
        <dbReference type="ChEBI" id="CHEBI:29033"/>
    </cofactor>
    <text evidence="6">Binds 2 divalent metal cations per subunit. Has a high-affinity and a low affinity metal-binding site. The true nature of the physiological cofactor is under debate. The enzyme is active with cobalt, zinc, manganese or divalent iron ions. Most likely, methionine aminopeptidases function as mononuclear Fe(2+)-metalloproteases under physiological conditions, and the catalytically relevant metal-binding site has been assigned to the histidine-containing high-affinity site.</text>
</comment>
<dbReference type="PANTHER" id="PTHR43330:SF27">
    <property type="entry name" value="METHIONINE AMINOPEPTIDASE"/>
    <property type="match status" value="1"/>
</dbReference>
<keyword evidence="5 6" id="KW-0378">Hydrolase</keyword>
<proteinExistence type="inferred from homology"/>
<feature type="binding site" evidence="6">
    <location>
        <position position="106"/>
    </location>
    <ligand>
        <name>a divalent metal cation</name>
        <dbReference type="ChEBI" id="CHEBI:60240"/>
        <label>2</label>
        <note>catalytic</note>
    </ligand>
</feature>
<feature type="binding site" evidence="6">
    <location>
        <position position="77"/>
    </location>
    <ligand>
        <name>substrate</name>
    </ligand>
</feature>
<dbReference type="GO" id="GO:0005829">
    <property type="term" value="C:cytosol"/>
    <property type="evidence" value="ECO:0007669"/>
    <property type="project" value="TreeGrafter"/>
</dbReference>
<dbReference type="AlphaFoldDB" id="A0A9D1FV35"/>
<reference evidence="9" key="2">
    <citation type="journal article" date="2021" name="PeerJ">
        <title>Extensive microbial diversity within the chicken gut microbiome revealed by metagenomics and culture.</title>
        <authorList>
            <person name="Gilroy R."/>
            <person name="Ravi A."/>
            <person name="Getino M."/>
            <person name="Pursley I."/>
            <person name="Horton D.L."/>
            <person name="Alikhan N.F."/>
            <person name="Baker D."/>
            <person name="Gharbi K."/>
            <person name="Hall N."/>
            <person name="Watson M."/>
            <person name="Adriaenssens E.M."/>
            <person name="Foster-Nyarko E."/>
            <person name="Jarju S."/>
            <person name="Secka A."/>
            <person name="Antonio M."/>
            <person name="Oren A."/>
            <person name="Chaudhuri R.R."/>
            <person name="La Ragione R."/>
            <person name="Hildebrand F."/>
            <person name="Pallen M.J."/>
        </authorList>
    </citation>
    <scope>NUCLEOTIDE SEQUENCE</scope>
    <source>
        <strain evidence="9">CHK152-2994</strain>
    </source>
</reference>
<accession>A0A9D1FV35</accession>
<dbReference type="Pfam" id="PF00557">
    <property type="entry name" value="Peptidase_M24"/>
    <property type="match status" value="1"/>
</dbReference>
<evidence type="ECO:0000256" key="2">
    <source>
        <dbReference type="ARBA" id="ARBA00022438"/>
    </source>
</evidence>
<comment type="subunit">
    <text evidence="6">Monomer.</text>
</comment>
<dbReference type="EMBL" id="DVJO01000054">
    <property type="protein sequence ID" value="HIS82483.1"/>
    <property type="molecule type" value="Genomic_DNA"/>
</dbReference>
<dbReference type="GO" id="GO:0006508">
    <property type="term" value="P:proteolysis"/>
    <property type="evidence" value="ECO:0007669"/>
    <property type="project" value="UniProtKB-KW"/>
</dbReference>
<keyword evidence="3 6" id="KW-0645">Protease</keyword>
<evidence type="ECO:0000256" key="6">
    <source>
        <dbReference type="HAMAP-Rule" id="MF_01974"/>
    </source>
</evidence>
<dbReference type="InterPro" id="IPR000994">
    <property type="entry name" value="Pept_M24"/>
</dbReference>
<feature type="domain" description="Peptidase M24" evidence="8">
    <location>
        <begin position="12"/>
        <end position="239"/>
    </location>
</feature>
<evidence type="ECO:0000313" key="9">
    <source>
        <dbReference type="EMBL" id="HIS82483.1"/>
    </source>
</evidence>
<comment type="function">
    <text evidence="1 6">Removes the N-terminal methionine from nascent proteins. The N-terminal methionine is often cleaved when the second residue in the primary sequence is small and uncharged (Met-Ala-, Cys, Gly, Pro, Ser, Thr, or Val). Requires deformylation of the N(alpha)-formylated initiator methionine before it can be hydrolyzed.</text>
</comment>
<keyword evidence="4 6" id="KW-0479">Metal-binding</keyword>
<dbReference type="CDD" id="cd01086">
    <property type="entry name" value="MetAP1"/>
    <property type="match status" value="1"/>
</dbReference>
<dbReference type="Proteomes" id="UP000824139">
    <property type="component" value="Unassembled WGS sequence"/>
</dbReference>
<evidence type="ECO:0000256" key="1">
    <source>
        <dbReference type="ARBA" id="ARBA00002521"/>
    </source>
</evidence>
<sequence length="250" mass="27446">MINRKSRDEIKRMRHAGHIVALVHQKMKAVIEPGISTKELDDIAFHIIKENKAIPTFLGYSGFPASICASINEQVVHGIPHEDVKVKEGDIISIDVGATYGGMVGDGAWTYPVGKVSAEVQRLLAATEEALFAGISQMHDGNVLDDVSKAIERVATREKLGIVRQYGGHGVGHQMHEEPFLFNYSVGDKTLLKQGYAIAIEPMLNLGVDEVEVAEDQWTVSTVDKKPSAHFEHTVLITEDEPLIITKLMA</sequence>
<organism evidence="9 10">
    <name type="scientific">Candidatus Scatenecus faecavium</name>
    <dbReference type="NCBI Taxonomy" id="2840915"/>
    <lineage>
        <taxon>Bacteria</taxon>
        <taxon>Candidatus Scatenecus</taxon>
    </lineage>
</organism>
<feature type="binding site" evidence="6">
    <location>
        <position position="176"/>
    </location>
    <ligand>
        <name>substrate</name>
    </ligand>
</feature>
<feature type="binding site" evidence="6">
    <location>
        <position position="201"/>
    </location>
    <ligand>
        <name>a divalent metal cation</name>
        <dbReference type="ChEBI" id="CHEBI:60240"/>
        <label>2</label>
        <note>catalytic</note>
    </ligand>
</feature>
<evidence type="ECO:0000256" key="4">
    <source>
        <dbReference type="ARBA" id="ARBA00022723"/>
    </source>
</evidence>
<dbReference type="PRINTS" id="PR00599">
    <property type="entry name" value="MAPEPTIDASE"/>
</dbReference>
<dbReference type="InterPro" id="IPR002467">
    <property type="entry name" value="Pept_M24A_MAP1"/>
</dbReference>
<comment type="catalytic activity">
    <reaction evidence="6 7">
        <text>Release of N-terminal amino acids, preferentially methionine, from peptides and arylamides.</text>
        <dbReference type="EC" id="3.4.11.18"/>
    </reaction>
</comment>
<dbReference type="PROSITE" id="PS00680">
    <property type="entry name" value="MAP_1"/>
    <property type="match status" value="1"/>
</dbReference>
<dbReference type="GO" id="GO:0070006">
    <property type="term" value="F:metalloaminopeptidase activity"/>
    <property type="evidence" value="ECO:0007669"/>
    <property type="project" value="UniProtKB-UniRule"/>
</dbReference>
<feature type="binding site" evidence="6">
    <location>
        <position position="169"/>
    </location>
    <ligand>
        <name>a divalent metal cation</name>
        <dbReference type="ChEBI" id="CHEBI:60240"/>
        <label>2</label>
        <note>catalytic</note>
    </ligand>
</feature>